<reference evidence="1 2" key="1">
    <citation type="submission" date="2017-06" db="EMBL/GenBank/DDBJ databases">
        <title>Complete genome sequence of Paenibacillus donghaensis KCTC 13049T isolated from East Sea sediment, South Korea.</title>
        <authorList>
            <person name="Jung B.K."/>
            <person name="Hong S.-J."/>
            <person name="Shin J.-H."/>
        </authorList>
    </citation>
    <scope>NUCLEOTIDE SEQUENCE [LARGE SCALE GENOMIC DNA]</scope>
    <source>
        <strain evidence="1 2">KCTC 13049</strain>
    </source>
</reference>
<dbReference type="AlphaFoldDB" id="A0A2Z2KIM2"/>
<dbReference type="RefSeq" id="WP_087916103.1">
    <property type="nucleotide sequence ID" value="NZ_CP021780.1"/>
</dbReference>
<evidence type="ECO:0000313" key="1">
    <source>
        <dbReference type="EMBL" id="ASA22099.1"/>
    </source>
</evidence>
<name>A0A2Z2KIM2_9BACL</name>
<organism evidence="1 2">
    <name type="scientific">Paenibacillus donghaensis</name>
    <dbReference type="NCBI Taxonomy" id="414771"/>
    <lineage>
        <taxon>Bacteria</taxon>
        <taxon>Bacillati</taxon>
        <taxon>Bacillota</taxon>
        <taxon>Bacilli</taxon>
        <taxon>Bacillales</taxon>
        <taxon>Paenibacillaceae</taxon>
        <taxon>Paenibacillus</taxon>
    </lineage>
</organism>
<proteinExistence type="predicted"/>
<dbReference type="EMBL" id="CP021780">
    <property type="protein sequence ID" value="ASA22099.1"/>
    <property type="molecule type" value="Genomic_DNA"/>
</dbReference>
<accession>A0A2Z2KIM2</accession>
<dbReference type="Proteomes" id="UP000249890">
    <property type="component" value="Chromosome"/>
</dbReference>
<dbReference type="KEGG" id="pdh:B9T62_15725"/>
<evidence type="ECO:0000313" key="2">
    <source>
        <dbReference type="Proteomes" id="UP000249890"/>
    </source>
</evidence>
<sequence length="110" mass="12880">MEKPLRIIDEYHDHPRPGYMVPARSLEQGGYFIQVPPIQQSDEETSIEYRWTKQDIYAYFGVPAEILKTVKANECKYEELYREWIKNNGALIIGIDLATKPDQTVFRKGE</sequence>
<gene>
    <name evidence="1" type="ORF">B9T62_15725</name>
</gene>
<protein>
    <submittedName>
        <fullName evidence="1">Uncharacterized protein</fullName>
    </submittedName>
</protein>
<keyword evidence="2" id="KW-1185">Reference proteome</keyword>